<proteinExistence type="predicted"/>
<protein>
    <submittedName>
        <fullName evidence="2">Uncharacterized protein</fullName>
    </submittedName>
</protein>
<evidence type="ECO:0000313" key="2">
    <source>
        <dbReference type="EMBL" id="KAK5792476.1"/>
    </source>
</evidence>
<dbReference type="Proteomes" id="UP001358586">
    <property type="component" value="Chromosome 10"/>
</dbReference>
<evidence type="ECO:0000313" key="3">
    <source>
        <dbReference type="Proteomes" id="UP001358586"/>
    </source>
</evidence>
<feature type="compositionally biased region" description="Basic and acidic residues" evidence="1">
    <location>
        <begin position="106"/>
        <end position="116"/>
    </location>
</feature>
<feature type="region of interest" description="Disordered" evidence="1">
    <location>
        <begin position="20"/>
        <end position="116"/>
    </location>
</feature>
<name>A0ABR0NBV0_GOSAR</name>
<dbReference type="EMBL" id="JARKNE010000010">
    <property type="protein sequence ID" value="KAK5792476.1"/>
    <property type="molecule type" value="Genomic_DNA"/>
</dbReference>
<feature type="compositionally biased region" description="Basic and acidic residues" evidence="1">
    <location>
        <begin position="28"/>
        <end position="41"/>
    </location>
</feature>
<sequence length="116" mass="13219">MMVVEFLVELVLRIYRFESFKPNGRGNDGYHEEEKKRHSDDGNGNSSDGGNGKPRKGKWSPNSPKEKKGKLRCYLCKGPHMKRDYPKVSSISAIKRNDESEEAEPIEGKTSREFGE</sequence>
<keyword evidence="3" id="KW-1185">Reference proteome</keyword>
<reference evidence="2 3" key="1">
    <citation type="submission" date="2023-03" db="EMBL/GenBank/DDBJ databases">
        <title>WGS of Gossypium arboreum.</title>
        <authorList>
            <person name="Yu D."/>
        </authorList>
    </citation>
    <scope>NUCLEOTIDE SEQUENCE [LARGE SCALE GENOMIC DNA]</scope>
    <source>
        <tissue evidence="2">Leaf</tissue>
    </source>
</reference>
<accession>A0ABR0NBV0</accession>
<comment type="caution">
    <text evidence="2">The sequence shown here is derived from an EMBL/GenBank/DDBJ whole genome shotgun (WGS) entry which is preliminary data.</text>
</comment>
<gene>
    <name evidence="2" type="ORF">PVK06_033590</name>
</gene>
<organism evidence="2 3">
    <name type="scientific">Gossypium arboreum</name>
    <name type="common">Tree cotton</name>
    <name type="synonym">Gossypium nanking</name>
    <dbReference type="NCBI Taxonomy" id="29729"/>
    <lineage>
        <taxon>Eukaryota</taxon>
        <taxon>Viridiplantae</taxon>
        <taxon>Streptophyta</taxon>
        <taxon>Embryophyta</taxon>
        <taxon>Tracheophyta</taxon>
        <taxon>Spermatophyta</taxon>
        <taxon>Magnoliopsida</taxon>
        <taxon>eudicotyledons</taxon>
        <taxon>Gunneridae</taxon>
        <taxon>Pentapetalae</taxon>
        <taxon>rosids</taxon>
        <taxon>malvids</taxon>
        <taxon>Malvales</taxon>
        <taxon>Malvaceae</taxon>
        <taxon>Malvoideae</taxon>
        <taxon>Gossypium</taxon>
    </lineage>
</organism>
<evidence type="ECO:0000256" key="1">
    <source>
        <dbReference type="SAM" id="MobiDB-lite"/>
    </source>
</evidence>